<keyword evidence="4 6" id="KW-1133">Transmembrane helix</keyword>
<dbReference type="InterPro" id="IPR043216">
    <property type="entry name" value="PAP-like"/>
</dbReference>
<evidence type="ECO:0000256" key="2">
    <source>
        <dbReference type="ARBA" id="ARBA00008816"/>
    </source>
</evidence>
<evidence type="ECO:0000256" key="6">
    <source>
        <dbReference type="SAM" id="Phobius"/>
    </source>
</evidence>
<feature type="transmembrane region" description="Helical" evidence="6">
    <location>
        <begin position="69"/>
        <end position="89"/>
    </location>
</feature>
<evidence type="ECO:0000256" key="5">
    <source>
        <dbReference type="ARBA" id="ARBA00023136"/>
    </source>
</evidence>
<feature type="transmembrane region" description="Helical" evidence="6">
    <location>
        <begin position="166"/>
        <end position="184"/>
    </location>
</feature>
<feature type="domain" description="Phosphatidic acid phosphatase type 2/haloperoxidase" evidence="7">
    <location>
        <begin position="103"/>
        <end position="252"/>
    </location>
</feature>
<dbReference type="STRING" id="74557.A0A1W0A0M6"/>
<dbReference type="GO" id="GO:0016020">
    <property type="term" value="C:membrane"/>
    <property type="evidence" value="ECO:0007669"/>
    <property type="project" value="UniProtKB-SubCell"/>
</dbReference>
<dbReference type="CDD" id="cd03390">
    <property type="entry name" value="PAP2_containing_1_like"/>
    <property type="match status" value="1"/>
</dbReference>
<comment type="caution">
    <text evidence="8">The sequence shown here is derived from an EMBL/GenBank/DDBJ whole genome shotgun (WGS) entry which is preliminary data.</text>
</comment>
<keyword evidence="5 6" id="KW-0472">Membrane</keyword>
<comment type="similarity">
    <text evidence="2">Belongs to the PA-phosphatase related phosphoesterase family.</text>
</comment>
<dbReference type="SMART" id="SM00014">
    <property type="entry name" value="acidPPc"/>
    <property type="match status" value="1"/>
</dbReference>
<dbReference type="Proteomes" id="UP000243217">
    <property type="component" value="Unassembled WGS sequence"/>
</dbReference>
<evidence type="ECO:0000256" key="1">
    <source>
        <dbReference type="ARBA" id="ARBA00004141"/>
    </source>
</evidence>
<keyword evidence="3 6" id="KW-0812">Transmembrane</keyword>
<dbReference type="EMBL" id="JNBS01000752">
    <property type="protein sequence ID" value="OQS03833.1"/>
    <property type="molecule type" value="Genomic_DNA"/>
</dbReference>
<dbReference type="GO" id="GO:0008195">
    <property type="term" value="F:phosphatidate phosphatase activity"/>
    <property type="evidence" value="ECO:0007669"/>
    <property type="project" value="TreeGrafter"/>
</dbReference>
<evidence type="ECO:0000256" key="3">
    <source>
        <dbReference type="ARBA" id="ARBA00022692"/>
    </source>
</evidence>
<protein>
    <submittedName>
        <fullName evidence="8">Phosphatidic acid phosphatase</fullName>
    </submittedName>
</protein>
<feature type="transmembrane region" description="Helical" evidence="6">
    <location>
        <begin position="14"/>
        <end position="36"/>
    </location>
</feature>
<reference evidence="8 9" key="1">
    <citation type="journal article" date="2014" name="Genome Biol. Evol.">
        <title>The secreted proteins of Achlya hypogyna and Thraustotheca clavata identify the ancestral oomycete secretome and reveal gene acquisitions by horizontal gene transfer.</title>
        <authorList>
            <person name="Misner I."/>
            <person name="Blouin N."/>
            <person name="Leonard G."/>
            <person name="Richards T.A."/>
            <person name="Lane C.E."/>
        </authorList>
    </citation>
    <scope>NUCLEOTIDE SEQUENCE [LARGE SCALE GENOMIC DNA]</scope>
    <source>
        <strain evidence="8 9">ATCC 34112</strain>
    </source>
</reference>
<dbReference type="SUPFAM" id="SSF48317">
    <property type="entry name" value="Acid phosphatase/Vanadium-dependent haloperoxidase"/>
    <property type="match status" value="1"/>
</dbReference>
<feature type="transmembrane region" description="Helical" evidence="6">
    <location>
        <begin position="237"/>
        <end position="257"/>
    </location>
</feature>
<organism evidence="8 9">
    <name type="scientific">Thraustotheca clavata</name>
    <dbReference type="NCBI Taxonomy" id="74557"/>
    <lineage>
        <taxon>Eukaryota</taxon>
        <taxon>Sar</taxon>
        <taxon>Stramenopiles</taxon>
        <taxon>Oomycota</taxon>
        <taxon>Saprolegniomycetes</taxon>
        <taxon>Saprolegniales</taxon>
        <taxon>Achlyaceae</taxon>
        <taxon>Thraustotheca</taxon>
    </lineage>
</organism>
<comment type="subcellular location">
    <subcellularLocation>
        <location evidence="1">Membrane</location>
        <topology evidence="1">Multi-pass membrane protein</topology>
    </subcellularLocation>
</comment>
<feature type="transmembrane region" description="Helical" evidence="6">
    <location>
        <begin position="101"/>
        <end position="120"/>
    </location>
</feature>
<dbReference type="Gene3D" id="1.20.144.10">
    <property type="entry name" value="Phosphatidic acid phosphatase type 2/haloperoxidase"/>
    <property type="match status" value="1"/>
</dbReference>
<dbReference type="InterPro" id="IPR036938">
    <property type="entry name" value="PAP2/HPO_sf"/>
</dbReference>
<dbReference type="GO" id="GO:0046839">
    <property type="term" value="P:phospholipid dephosphorylation"/>
    <property type="evidence" value="ECO:0007669"/>
    <property type="project" value="TreeGrafter"/>
</dbReference>
<evidence type="ECO:0000313" key="9">
    <source>
        <dbReference type="Proteomes" id="UP000243217"/>
    </source>
</evidence>
<keyword evidence="9" id="KW-1185">Reference proteome</keyword>
<dbReference type="PANTHER" id="PTHR10165:SF35">
    <property type="entry name" value="RE23632P"/>
    <property type="match status" value="1"/>
</dbReference>
<dbReference type="GO" id="GO:0006644">
    <property type="term" value="P:phospholipid metabolic process"/>
    <property type="evidence" value="ECO:0007669"/>
    <property type="project" value="InterPro"/>
</dbReference>
<dbReference type="AlphaFoldDB" id="A0A1W0A0M6"/>
<evidence type="ECO:0000256" key="4">
    <source>
        <dbReference type="ARBA" id="ARBA00022989"/>
    </source>
</evidence>
<gene>
    <name evidence="8" type="ORF">THRCLA_03867</name>
</gene>
<proteinExistence type="inferred from homology"/>
<dbReference type="OrthoDB" id="10030083at2759"/>
<accession>A0A1W0A0M6</accession>
<feature type="transmembrane region" description="Helical" evidence="6">
    <location>
        <begin position="205"/>
        <end position="225"/>
    </location>
</feature>
<dbReference type="Pfam" id="PF01569">
    <property type="entry name" value="PAP2"/>
    <property type="match status" value="1"/>
</dbReference>
<evidence type="ECO:0000313" key="8">
    <source>
        <dbReference type="EMBL" id="OQS03833.1"/>
    </source>
</evidence>
<dbReference type="PANTHER" id="PTHR10165">
    <property type="entry name" value="LIPID PHOSPHATE PHOSPHATASE"/>
    <property type="match status" value="1"/>
</dbReference>
<evidence type="ECO:0000259" key="7">
    <source>
        <dbReference type="SMART" id="SM00014"/>
    </source>
</evidence>
<name>A0A1W0A0M6_9STRA</name>
<sequence length="288" mass="32932">MTTSWQVTMHQKRLLEYGVCVLILIVSLIVSLASLYHRDIPAIAVPLDNNKTVYIRDPTLNYKKLKQQVPMYLCVILAYAIPVVAHILVQWQHRIPNDTRDFFLSLFVTSAVCQLFTNIIKQLAGRFRPSFYDMCDWNSSVMWDGIENLCRDKSGETEGRKSFPSGHSSTAFSTLFFLTLYLFGRFKVVDIKKVGTSSYGRHYTASIKFFLAMLPTILAVWIAVTRSMDNWHHYSDIAAGAFIGIISAILAYTYNYAPVFNYKSAGLPLETYYQRKCRDTTVQPLTEP</sequence>
<dbReference type="InterPro" id="IPR000326">
    <property type="entry name" value="PAP2/HPO"/>
</dbReference>